<dbReference type="GO" id="GO:0016787">
    <property type="term" value="F:hydrolase activity"/>
    <property type="evidence" value="ECO:0007669"/>
    <property type="project" value="UniProtKB-ARBA"/>
</dbReference>
<dbReference type="AlphaFoldDB" id="A0A0N0RFK4"/>
<gene>
    <name evidence="1" type="ORF">ARMA_0900</name>
    <name evidence="2" type="ORF">SE16_02905</name>
</gene>
<dbReference type="PANTHER" id="PTHR10151:SF120">
    <property type="entry name" value="BIS(5'-ADENOSYL)-TRIPHOSPHATASE"/>
    <property type="match status" value="1"/>
</dbReference>
<accession>A0A0N0RFK4</accession>
<dbReference type="STRING" id="872965.SE16_02905"/>
<dbReference type="EMBL" id="BBZA01000059">
    <property type="protein sequence ID" value="GAP62477.1"/>
    <property type="molecule type" value="Genomic_DNA"/>
</dbReference>
<organism evidence="1 3">
    <name type="scientific">Ardenticatena maritima</name>
    <dbReference type="NCBI Taxonomy" id="872965"/>
    <lineage>
        <taxon>Bacteria</taxon>
        <taxon>Bacillati</taxon>
        <taxon>Chloroflexota</taxon>
        <taxon>Ardenticatenia</taxon>
        <taxon>Ardenticatenales</taxon>
        <taxon>Ardenticatenaceae</taxon>
        <taxon>Ardenticatena</taxon>
    </lineage>
</organism>
<dbReference type="InParanoid" id="A0A0N0RFK4"/>
<dbReference type="PATRIC" id="fig|872965.6.peg.537"/>
<dbReference type="Proteomes" id="UP000050502">
    <property type="component" value="Unassembled WGS sequence"/>
</dbReference>
<keyword evidence="3" id="KW-1185">Reference proteome</keyword>
<proteinExistence type="predicted"/>
<evidence type="ECO:0000313" key="4">
    <source>
        <dbReference type="Proteomes" id="UP000050502"/>
    </source>
</evidence>
<dbReference type="OrthoDB" id="9779418at2"/>
<reference evidence="3" key="3">
    <citation type="submission" date="2015-08" db="EMBL/GenBank/DDBJ databases">
        <title>Draft Genome Sequence of a Heterotrophic Facultative Anaerobic Bacterium Ardenticatena maritima Strain 110S.</title>
        <authorList>
            <person name="Kawaichi S."/>
            <person name="Yoshida T."/>
            <person name="Sako Y."/>
            <person name="Nakamura R."/>
        </authorList>
    </citation>
    <scope>NUCLEOTIDE SEQUENCE [LARGE SCALE GENOMIC DNA]</scope>
    <source>
        <strain evidence="3">110S</strain>
    </source>
</reference>
<dbReference type="Gene3D" id="3.40.720.10">
    <property type="entry name" value="Alkaline Phosphatase, subunit A"/>
    <property type="match status" value="2"/>
</dbReference>
<dbReference type="Pfam" id="PF01663">
    <property type="entry name" value="Phosphodiest"/>
    <property type="match status" value="1"/>
</dbReference>
<reference evidence="2 4" key="2">
    <citation type="submission" date="2015-07" db="EMBL/GenBank/DDBJ databases">
        <title>Whole genome sequence of Ardenticatena maritima DSM 23922.</title>
        <authorList>
            <person name="Hemp J."/>
            <person name="Ward L.M."/>
            <person name="Pace L.A."/>
            <person name="Fischer W.W."/>
        </authorList>
    </citation>
    <scope>NUCLEOTIDE SEQUENCE [LARGE SCALE GENOMIC DNA]</scope>
    <source>
        <strain evidence="2 4">110S</strain>
    </source>
</reference>
<evidence type="ECO:0000313" key="3">
    <source>
        <dbReference type="Proteomes" id="UP000037784"/>
    </source>
</evidence>
<dbReference type="InterPro" id="IPR002591">
    <property type="entry name" value="Phosphodiest/P_Trfase"/>
</dbReference>
<dbReference type="SUPFAM" id="SSF53649">
    <property type="entry name" value="Alkaline phosphatase-like"/>
    <property type="match status" value="2"/>
</dbReference>
<name>A0A0N0RFK4_9CHLR</name>
<evidence type="ECO:0008006" key="5">
    <source>
        <dbReference type="Google" id="ProtNLM"/>
    </source>
</evidence>
<dbReference type="RefSeq" id="WP_054492398.1">
    <property type="nucleotide sequence ID" value="NZ_BBZA01000059.1"/>
</dbReference>
<dbReference type="InterPro" id="IPR017850">
    <property type="entry name" value="Alkaline_phosphatase_core_sf"/>
</dbReference>
<evidence type="ECO:0000313" key="1">
    <source>
        <dbReference type="EMBL" id="GAP62477.1"/>
    </source>
</evidence>
<evidence type="ECO:0000313" key="2">
    <source>
        <dbReference type="EMBL" id="KPL89415.1"/>
    </source>
</evidence>
<reference evidence="1 3" key="1">
    <citation type="journal article" date="2015" name="Genome Announc.">
        <title>Draft Genome Sequence of a Heterotrophic Facultative Anaerobic Thermophilic Bacterium, Ardenticatena maritima Strain 110ST.</title>
        <authorList>
            <person name="Kawaichi S."/>
            <person name="Yoshida T."/>
            <person name="Sako Y."/>
            <person name="Nakamura R."/>
        </authorList>
    </citation>
    <scope>NUCLEOTIDE SEQUENCE [LARGE SCALE GENOMIC DNA]</scope>
    <source>
        <strain evidence="1 3">110S</strain>
    </source>
</reference>
<sequence length="559" mass="62474">MSRILIIGLDGASPHLIRQWQNELPNLARLIEGGKFGVLQSITPPRSIPAWYCFATGTNPAKLGVFGFSQRLPGTYDYTFANFTYCRTRPFWDYLGEAGITTAVIHLPGTFPPRPLHGVMVSGWPAPANHGSLVYTHPPALSREIDAILGQPFEFLSPHPIARDNDELMRQERLRILRLHTQTALHVLRTTPWQVGVVVLSPLDRASHQFWKHMDPTHPQHNPAHAARLGDALLDIYRAHDDAVGQLLDLITPDDWVFIVSDHGFGPTHRVFYLNEWLMQQGYLVLKEKPQAGRLTWRTRLLGRAAAPLFWLNHHSETFRRLAAPFKKRALSNAVRHAYVRTKTQGLVRLNHLPVDWSRTRAYCPDEGALYLNLKGRDPQGIVEPGQEAERLLDEIEAGLRALQPPDTTQPLEAHIIRKEAVYEGPYMLDAPDMLVALDHYRTDVMAEVGAGMWDLNPVRSANHTPEGVLVAHGPGIAAGSAAGGLMDIAPTVLHMLGFPVPEEMDGRVLLDLFTEESAIRRRPVTYAATAVHEGAGEAFSEEDQAYIEKQLRDLGYLG</sequence>
<dbReference type="PANTHER" id="PTHR10151">
    <property type="entry name" value="ECTONUCLEOTIDE PYROPHOSPHATASE/PHOSPHODIESTERASE"/>
    <property type="match status" value="1"/>
</dbReference>
<dbReference type="EMBL" id="LGKN01000003">
    <property type="protein sequence ID" value="KPL89415.1"/>
    <property type="molecule type" value="Genomic_DNA"/>
</dbReference>
<protein>
    <recommendedName>
        <fullName evidence="5">Phosphodiesterase</fullName>
    </recommendedName>
</protein>
<comment type="caution">
    <text evidence="1">The sequence shown here is derived from an EMBL/GenBank/DDBJ whole genome shotgun (WGS) entry which is preliminary data.</text>
</comment>
<dbReference type="Proteomes" id="UP000037784">
    <property type="component" value="Unassembled WGS sequence"/>
</dbReference>